<feature type="region of interest" description="Disordered" evidence="1">
    <location>
        <begin position="168"/>
        <end position="234"/>
    </location>
</feature>
<dbReference type="GO" id="GO:0003676">
    <property type="term" value="F:nucleic acid binding"/>
    <property type="evidence" value="ECO:0007669"/>
    <property type="project" value="InterPro"/>
</dbReference>
<proteinExistence type="predicted"/>
<dbReference type="PANTHER" id="PTHR21032:SF0">
    <property type="entry name" value="G PATCH DOMAIN-CONTAINING PROTEIN 11"/>
    <property type="match status" value="1"/>
</dbReference>
<dbReference type="PANTHER" id="PTHR21032">
    <property type="entry name" value="G PATCH DOMAIN-CONTAINING PROTEIN 11"/>
    <property type="match status" value="1"/>
</dbReference>
<comment type="caution">
    <text evidence="3">The sequence shown here is derived from an EMBL/GenBank/DDBJ whole genome shotgun (WGS) entry which is preliminary data.</text>
</comment>
<feature type="compositionally biased region" description="Basic and acidic residues" evidence="1">
    <location>
        <begin position="248"/>
        <end position="262"/>
    </location>
</feature>
<evidence type="ECO:0000313" key="3">
    <source>
        <dbReference type="EMBL" id="KAK3362953.1"/>
    </source>
</evidence>
<dbReference type="GO" id="GO:0000776">
    <property type="term" value="C:kinetochore"/>
    <property type="evidence" value="ECO:0007669"/>
    <property type="project" value="TreeGrafter"/>
</dbReference>
<evidence type="ECO:0000256" key="1">
    <source>
        <dbReference type="SAM" id="MobiDB-lite"/>
    </source>
</evidence>
<dbReference type="Pfam" id="PF13821">
    <property type="entry name" value="DUF4187"/>
    <property type="match status" value="1"/>
</dbReference>
<feature type="domain" description="G-patch" evidence="2">
    <location>
        <begin position="92"/>
        <end position="143"/>
    </location>
</feature>
<dbReference type="AlphaFoldDB" id="A0AAJ0HUL2"/>
<feature type="compositionally biased region" description="Polar residues" evidence="1">
    <location>
        <begin position="286"/>
        <end position="295"/>
    </location>
</feature>
<evidence type="ECO:0000313" key="4">
    <source>
        <dbReference type="Proteomes" id="UP001275084"/>
    </source>
</evidence>
<feature type="compositionally biased region" description="Basic and acidic residues" evidence="1">
    <location>
        <begin position="207"/>
        <end position="220"/>
    </location>
</feature>
<dbReference type="SMART" id="SM00443">
    <property type="entry name" value="G_patch"/>
    <property type="match status" value="1"/>
</dbReference>
<name>A0AAJ0HUL2_9PEZI</name>
<feature type="compositionally biased region" description="Acidic residues" evidence="1">
    <location>
        <begin position="195"/>
        <end position="206"/>
    </location>
</feature>
<gene>
    <name evidence="3" type="ORF">B0T25DRAFT_525874</name>
</gene>
<evidence type="ECO:0000259" key="2">
    <source>
        <dbReference type="PROSITE" id="PS50174"/>
    </source>
</evidence>
<feature type="region of interest" description="Disordered" evidence="1">
    <location>
        <begin position="248"/>
        <end position="300"/>
    </location>
</feature>
<reference evidence="3" key="1">
    <citation type="journal article" date="2023" name="Mol. Phylogenet. Evol.">
        <title>Genome-scale phylogeny and comparative genomics of the fungal order Sordariales.</title>
        <authorList>
            <person name="Hensen N."/>
            <person name="Bonometti L."/>
            <person name="Westerberg I."/>
            <person name="Brannstrom I.O."/>
            <person name="Guillou S."/>
            <person name="Cros-Aarteil S."/>
            <person name="Calhoun S."/>
            <person name="Haridas S."/>
            <person name="Kuo A."/>
            <person name="Mondo S."/>
            <person name="Pangilinan J."/>
            <person name="Riley R."/>
            <person name="LaButti K."/>
            <person name="Andreopoulos B."/>
            <person name="Lipzen A."/>
            <person name="Chen C."/>
            <person name="Yan M."/>
            <person name="Daum C."/>
            <person name="Ng V."/>
            <person name="Clum A."/>
            <person name="Steindorff A."/>
            <person name="Ohm R.A."/>
            <person name="Martin F."/>
            <person name="Silar P."/>
            <person name="Natvig D.O."/>
            <person name="Lalanne C."/>
            <person name="Gautier V."/>
            <person name="Ament-Velasquez S.L."/>
            <person name="Kruys A."/>
            <person name="Hutchinson M.I."/>
            <person name="Powell A.J."/>
            <person name="Barry K."/>
            <person name="Miller A.N."/>
            <person name="Grigoriev I.V."/>
            <person name="Debuchy R."/>
            <person name="Gladieux P."/>
            <person name="Hiltunen Thoren M."/>
            <person name="Johannesson H."/>
        </authorList>
    </citation>
    <scope>NUCLEOTIDE SEQUENCE</scope>
    <source>
        <strain evidence="3">CBS 955.72</strain>
    </source>
</reference>
<dbReference type="SMART" id="SM01173">
    <property type="entry name" value="DUF4187"/>
    <property type="match status" value="1"/>
</dbReference>
<keyword evidence="4" id="KW-1185">Reference proteome</keyword>
<feature type="compositionally biased region" description="Polar residues" evidence="1">
    <location>
        <begin position="27"/>
        <end position="44"/>
    </location>
</feature>
<feature type="region of interest" description="Disordered" evidence="1">
    <location>
        <begin position="1"/>
        <end position="95"/>
    </location>
</feature>
<dbReference type="InterPro" id="IPR000467">
    <property type="entry name" value="G_patch_dom"/>
</dbReference>
<sequence>MDPPAKTQPQSNDSDSEDDYMKMTFTDDPSTLASSARPSQPETSLQRRQRERREAEARSHVKSKAELAAEVEARREAAHATSLLTLASSSKPKSKGLAMMAKMGFTGGALGTAAKEGGRDDRVVEPIRIAVKDGREGIGLESDRKRKLREAAEAAGEVTKRARVDEGEYRERMRREREHARLERQVCAAQKVAESMDDERTEGDAADEGREEREEREAKRREAKKGRAISSRPLKSLPVMYRGLVKAREEGERDRRMRHDLEQSLSRLPTYEDGDEDEDDKRALDKTQTQSTTYVTADDLDDEDVELDEFNTLPMAERLQRLVEYLRAEHRYCFWCKFVYPDAEMDGCPGLTEEDHD</sequence>
<feature type="compositionally biased region" description="Basic and acidic residues" evidence="1">
    <location>
        <begin position="168"/>
        <end position="184"/>
    </location>
</feature>
<dbReference type="PROSITE" id="PS50174">
    <property type="entry name" value="G_PATCH"/>
    <property type="match status" value="1"/>
</dbReference>
<feature type="compositionally biased region" description="Low complexity" evidence="1">
    <location>
        <begin position="79"/>
        <end position="90"/>
    </location>
</feature>
<organism evidence="3 4">
    <name type="scientific">Lasiosphaeria hispida</name>
    <dbReference type="NCBI Taxonomy" id="260671"/>
    <lineage>
        <taxon>Eukaryota</taxon>
        <taxon>Fungi</taxon>
        <taxon>Dikarya</taxon>
        <taxon>Ascomycota</taxon>
        <taxon>Pezizomycotina</taxon>
        <taxon>Sordariomycetes</taxon>
        <taxon>Sordariomycetidae</taxon>
        <taxon>Sordariales</taxon>
        <taxon>Lasiosphaeriaceae</taxon>
        <taxon>Lasiosphaeria</taxon>
    </lineage>
</organism>
<accession>A0AAJ0HUL2</accession>
<dbReference type="InterPro" id="IPR025239">
    <property type="entry name" value="DUF4187"/>
</dbReference>
<dbReference type="InterPro" id="IPR039249">
    <property type="entry name" value="GPATCH11"/>
</dbReference>
<dbReference type="EMBL" id="JAUIQD010000001">
    <property type="protein sequence ID" value="KAK3362953.1"/>
    <property type="molecule type" value="Genomic_DNA"/>
</dbReference>
<feature type="compositionally biased region" description="Basic and acidic residues" evidence="1">
    <location>
        <begin position="51"/>
        <end position="78"/>
    </location>
</feature>
<protein>
    <submittedName>
        <fullName evidence="3">G-patch domain-containing protein</fullName>
    </submittedName>
</protein>
<reference evidence="3" key="2">
    <citation type="submission" date="2023-06" db="EMBL/GenBank/DDBJ databases">
        <authorList>
            <consortium name="Lawrence Berkeley National Laboratory"/>
            <person name="Haridas S."/>
            <person name="Hensen N."/>
            <person name="Bonometti L."/>
            <person name="Westerberg I."/>
            <person name="Brannstrom I.O."/>
            <person name="Guillou S."/>
            <person name="Cros-Aarteil S."/>
            <person name="Calhoun S."/>
            <person name="Kuo A."/>
            <person name="Mondo S."/>
            <person name="Pangilinan J."/>
            <person name="Riley R."/>
            <person name="Labutti K."/>
            <person name="Andreopoulos B."/>
            <person name="Lipzen A."/>
            <person name="Chen C."/>
            <person name="Yanf M."/>
            <person name="Daum C."/>
            <person name="Ng V."/>
            <person name="Clum A."/>
            <person name="Steindorff A."/>
            <person name="Ohm R."/>
            <person name="Martin F."/>
            <person name="Silar P."/>
            <person name="Natvig D."/>
            <person name="Lalanne C."/>
            <person name="Gautier V."/>
            <person name="Ament-Velasquez S.L."/>
            <person name="Kruys A."/>
            <person name="Hutchinson M.I."/>
            <person name="Powell A.J."/>
            <person name="Barry K."/>
            <person name="Miller A.N."/>
            <person name="Grigoriev I.V."/>
            <person name="Debuchy R."/>
            <person name="Gladieux P."/>
            <person name="Thoren M.H."/>
            <person name="Johannesson H."/>
        </authorList>
    </citation>
    <scope>NUCLEOTIDE SEQUENCE</scope>
    <source>
        <strain evidence="3">CBS 955.72</strain>
    </source>
</reference>
<dbReference type="Proteomes" id="UP001275084">
    <property type="component" value="Unassembled WGS sequence"/>
</dbReference>